<dbReference type="Proteomes" id="UP000800094">
    <property type="component" value="Unassembled WGS sequence"/>
</dbReference>
<protein>
    <submittedName>
        <fullName evidence="1">Uncharacterized protein</fullName>
    </submittedName>
</protein>
<name>A0A6A6HXZ6_9PLEO</name>
<sequence length="218" mass="24156">MLDDISIKGILGKDIDEAVNSTASYVPYGAPNEVNGNPVLYWVDQSARNPNEAPQPPNKAYSEYTKAEQVRYGILSPAEQRAQPSTLNPQAAAFAPAAPTQLTPQTALPRKSVEEIVNELLSPGFSITYRGVDHQGMATIDLPFVVRCMRHSGQEHLEFSHQLGRVILRRDSELLERGRELGLPDLYMKWLAGANGEHKLRIPLVTLRNAAMSNKEKK</sequence>
<reference evidence="1" key="1">
    <citation type="journal article" date="2020" name="Stud. Mycol.">
        <title>101 Dothideomycetes genomes: a test case for predicting lifestyles and emergence of pathogens.</title>
        <authorList>
            <person name="Haridas S."/>
            <person name="Albert R."/>
            <person name="Binder M."/>
            <person name="Bloem J."/>
            <person name="Labutti K."/>
            <person name="Salamov A."/>
            <person name="Andreopoulos B."/>
            <person name="Baker S."/>
            <person name="Barry K."/>
            <person name="Bills G."/>
            <person name="Bluhm B."/>
            <person name="Cannon C."/>
            <person name="Castanera R."/>
            <person name="Culley D."/>
            <person name="Daum C."/>
            <person name="Ezra D."/>
            <person name="Gonzalez J."/>
            <person name="Henrissat B."/>
            <person name="Kuo A."/>
            <person name="Liang C."/>
            <person name="Lipzen A."/>
            <person name="Lutzoni F."/>
            <person name="Magnuson J."/>
            <person name="Mondo S."/>
            <person name="Nolan M."/>
            <person name="Ohm R."/>
            <person name="Pangilinan J."/>
            <person name="Park H.-J."/>
            <person name="Ramirez L."/>
            <person name="Alfaro M."/>
            <person name="Sun H."/>
            <person name="Tritt A."/>
            <person name="Yoshinaga Y."/>
            <person name="Zwiers L.-H."/>
            <person name="Turgeon B."/>
            <person name="Goodwin S."/>
            <person name="Spatafora J."/>
            <person name="Crous P."/>
            <person name="Grigoriev I."/>
        </authorList>
    </citation>
    <scope>NUCLEOTIDE SEQUENCE</scope>
    <source>
        <strain evidence="1">CBS 122368</strain>
    </source>
</reference>
<dbReference type="RefSeq" id="XP_033677662.1">
    <property type="nucleotide sequence ID" value="XM_033827238.1"/>
</dbReference>
<gene>
    <name evidence="1" type="ORF">BU26DRAFT_510487</name>
</gene>
<organism evidence="1 2">
    <name type="scientific">Trematosphaeria pertusa</name>
    <dbReference type="NCBI Taxonomy" id="390896"/>
    <lineage>
        <taxon>Eukaryota</taxon>
        <taxon>Fungi</taxon>
        <taxon>Dikarya</taxon>
        <taxon>Ascomycota</taxon>
        <taxon>Pezizomycotina</taxon>
        <taxon>Dothideomycetes</taxon>
        <taxon>Pleosporomycetidae</taxon>
        <taxon>Pleosporales</taxon>
        <taxon>Massarineae</taxon>
        <taxon>Trematosphaeriaceae</taxon>
        <taxon>Trematosphaeria</taxon>
    </lineage>
</organism>
<dbReference type="OrthoDB" id="3927820at2759"/>
<keyword evidence="2" id="KW-1185">Reference proteome</keyword>
<dbReference type="GeneID" id="54580568"/>
<accession>A0A6A6HXZ6</accession>
<evidence type="ECO:0000313" key="2">
    <source>
        <dbReference type="Proteomes" id="UP000800094"/>
    </source>
</evidence>
<proteinExistence type="predicted"/>
<evidence type="ECO:0000313" key="1">
    <source>
        <dbReference type="EMBL" id="KAF2242658.1"/>
    </source>
</evidence>
<dbReference type="AlphaFoldDB" id="A0A6A6HXZ6"/>
<dbReference type="EMBL" id="ML987207">
    <property type="protein sequence ID" value="KAF2242658.1"/>
    <property type="molecule type" value="Genomic_DNA"/>
</dbReference>